<keyword evidence="1" id="KW-0472">Membrane</keyword>
<dbReference type="AlphaFoldDB" id="G0N4Y5"/>
<dbReference type="InParanoid" id="G0N4Y5"/>
<dbReference type="Gene3D" id="3.20.20.100">
    <property type="entry name" value="NADP-dependent oxidoreductase domain"/>
    <property type="match status" value="1"/>
</dbReference>
<dbReference type="SUPFAM" id="SSF51430">
    <property type="entry name" value="NAD(P)-linked oxidoreductase"/>
    <property type="match status" value="1"/>
</dbReference>
<keyword evidence="4" id="KW-1185">Reference proteome</keyword>
<dbReference type="PANTHER" id="PTHR11732">
    <property type="entry name" value="ALDO/KETO REDUCTASE"/>
    <property type="match status" value="1"/>
</dbReference>
<dbReference type="OrthoDB" id="416253at2759"/>
<organism evidence="4">
    <name type="scientific">Caenorhabditis brenneri</name>
    <name type="common">Nematode worm</name>
    <dbReference type="NCBI Taxonomy" id="135651"/>
    <lineage>
        <taxon>Eukaryota</taxon>
        <taxon>Metazoa</taxon>
        <taxon>Ecdysozoa</taxon>
        <taxon>Nematoda</taxon>
        <taxon>Chromadorea</taxon>
        <taxon>Rhabditida</taxon>
        <taxon>Rhabditina</taxon>
        <taxon>Rhabditomorpha</taxon>
        <taxon>Rhabditoidea</taxon>
        <taxon>Rhabditidae</taxon>
        <taxon>Peloderinae</taxon>
        <taxon>Caenorhabditis</taxon>
    </lineage>
</organism>
<evidence type="ECO:0000313" key="4">
    <source>
        <dbReference type="Proteomes" id="UP000008068"/>
    </source>
</evidence>
<dbReference type="InterPro" id="IPR023210">
    <property type="entry name" value="NADP_OxRdtase_dom"/>
</dbReference>
<feature type="domain" description="NADP-dependent oxidoreductase" evidence="2">
    <location>
        <begin position="24"/>
        <end position="179"/>
    </location>
</feature>
<dbReference type="InterPro" id="IPR020471">
    <property type="entry name" value="AKR"/>
</dbReference>
<proteinExistence type="predicted"/>
<name>G0N4Y5_CAEBE</name>
<gene>
    <name evidence="3" type="ORF">CAEBREN_20796</name>
</gene>
<dbReference type="PRINTS" id="PR00069">
    <property type="entry name" value="ALDKETRDTASE"/>
</dbReference>
<keyword evidence="1" id="KW-0812">Transmembrane</keyword>
<dbReference type="HOGENOM" id="CLU_928222_0_0_1"/>
<evidence type="ECO:0000313" key="3">
    <source>
        <dbReference type="EMBL" id="EGT52943.1"/>
    </source>
</evidence>
<sequence length="300" mass="34011">MAFYAATIRVAPGVEIPMMGMRINQADKKDAVKAVENAIRVGVRWFDFPAGYIHERAVAMTLHELMKHHAVVRSELFISKNVFIHDIKSNTVDPKLRRALTVLGLQYLDLLQIHTDALTDTPLNQNTVCANHQVWDQLHCFFKKKSVRAVGVVSWQEGCYDQYLDAETPIFAEEVMTQMISPQGGDWRFQLAPGLKHRCTSRKHLPPVIMPTAGCDIACPSPELFGQRMAYTIINEKKDNAAIGIMDICYNKVHKNRFDCKVKCPKHNSQEGSYVFSEMNVVLMCVLAFILLVSMSCFYL</sequence>
<dbReference type="STRING" id="135651.G0N4Y5"/>
<evidence type="ECO:0000259" key="2">
    <source>
        <dbReference type="Pfam" id="PF00248"/>
    </source>
</evidence>
<dbReference type="GO" id="GO:0016491">
    <property type="term" value="F:oxidoreductase activity"/>
    <property type="evidence" value="ECO:0007669"/>
    <property type="project" value="InterPro"/>
</dbReference>
<feature type="transmembrane region" description="Helical" evidence="1">
    <location>
        <begin position="279"/>
        <end position="299"/>
    </location>
</feature>
<dbReference type="Proteomes" id="UP000008068">
    <property type="component" value="Unassembled WGS sequence"/>
</dbReference>
<keyword evidence="1" id="KW-1133">Transmembrane helix</keyword>
<accession>G0N4Y5</accession>
<dbReference type="InterPro" id="IPR036812">
    <property type="entry name" value="NAD(P)_OxRdtase_dom_sf"/>
</dbReference>
<evidence type="ECO:0000256" key="1">
    <source>
        <dbReference type="SAM" id="Phobius"/>
    </source>
</evidence>
<reference evidence="4" key="1">
    <citation type="submission" date="2011-07" db="EMBL/GenBank/DDBJ databases">
        <authorList>
            <consortium name="Caenorhabditis brenneri Sequencing and Analysis Consortium"/>
            <person name="Wilson R.K."/>
        </authorList>
    </citation>
    <scope>NUCLEOTIDE SEQUENCE [LARGE SCALE GENOMIC DNA]</scope>
    <source>
        <strain evidence="4">PB2801</strain>
    </source>
</reference>
<dbReference type="eggNOG" id="KOG1577">
    <property type="taxonomic scope" value="Eukaryota"/>
</dbReference>
<protein>
    <recommendedName>
        <fullName evidence="2">NADP-dependent oxidoreductase domain-containing protein</fullName>
    </recommendedName>
</protein>
<dbReference type="EMBL" id="GL379839">
    <property type="protein sequence ID" value="EGT52943.1"/>
    <property type="molecule type" value="Genomic_DNA"/>
</dbReference>
<dbReference type="Pfam" id="PF00248">
    <property type="entry name" value="Aldo_ket_red"/>
    <property type="match status" value="1"/>
</dbReference>